<dbReference type="InterPro" id="IPR019987">
    <property type="entry name" value="GTP-bd_ribosome_bio_YsxC"/>
</dbReference>
<protein>
    <recommendedName>
        <fullName evidence="10">EngB-type G domain-containing protein</fullName>
    </recommendedName>
</protein>
<dbReference type="CDD" id="cd01876">
    <property type="entry name" value="YihA_EngB"/>
    <property type="match status" value="1"/>
</dbReference>
<evidence type="ECO:0000256" key="1">
    <source>
        <dbReference type="ARBA" id="ARBA00001946"/>
    </source>
</evidence>
<evidence type="ECO:0000256" key="5">
    <source>
        <dbReference type="ARBA" id="ARBA00022741"/>
    </source>
</evidence>
<reference evidence="11" key="2">
    <citation type="submission" date="2025-09" db="UniProtKB">
        <authorList>
            <consortium name="Ensembl"/>
        </authorList>
    </citation>
    <scope>IDENTIFICATION</scope>
</reference>
<evidence type="ECO:0000256" key="4">
    <source>
        <dbReference type="ARBA" id="ARBA00022723"/>
    </source>
</evidence>
<dbReference type="PANTHER" id="PTHR11649">
    <property type="entry name" value="MSS1/TRME-RELATED GTP-BINDING PROTEIN"/>
    <property type="match status" value="1"/>
</dbReference>
<dbReference type="InterPro" id="IPR006073">
    <property type="entry name" value="GTP-bd"/>
</dbReference>
<evidence type="ECO:0000313" key="11">
    <source>
        <dbReference type="Ensembl" id="ENSGWIP00000034067.1"/>
    </source>
</evidence>
<evidence type="ECO:0000256" key="3">
    <source>
        <dbReference type="ARBA" id="ARBA00022618"/>
    </source>
</evidence>
<dbReference type="Gene3D" id="3.40.50.300">
    <property type="entry name" value="P-loop containing nucleotide triphosphate hydrolases"/>
    <property type="match status" value="1"/>
</dbReference>
<proteinExistence type="inferred from homology"/>
<evidence type="ECO:0000256" key="8">
    <source>
        <dbReference type="ARBA" id="ARBA00023210"/>
    </source>
</evidence>
<dbReference type="InterPro" id="IPR030393">
    <property type="entry name" value="G_ENGB_dom"/>
</dbReference>
<dbReference type="SUPFAM" id="SSF52540">
    <property type="entry name" value="P-loop containing nucleoside triphosphate hydrolases"/>
    <property type="match status" value="1"/>
</dbReference>
<keyword evidence="12" id="KW-1185">Reference proteome</keyword>
<evidence type="ECO:0000259" key="10">
    <source>
        <dbReference type="PROSITE" id="PS51706"/>
    </source>
</evidence>
<keyword evidence="8" id="KW-0717">Septation</keyword>
<name>A0A8C5GSG1_GOUWI</name>
<evidence type="ECO:0000256" key="2">
    <source>
        <dbReference type="ARBA" id="ARBA00009638"/>
    </source>
</evidence>
<comment type="cofactor">
    <cofactor evidence="1">
        <name>Mg(2+)</name>
        <dbReference type="ChEBI" id="CHEBI:18420"/>
    </cofactor>
</comment>
<keyword evidence="9" id="KW-0131">Cell cycle</keyword>
<dbReference type="PROSITE" id="PS00178">
    <property type="entry name" value="AA_TRNA_LIGASE_I"/>
    <property type="match status" value="1"/>
</dbReference>
<feature type="domain" description="EngB-type G" evidence="10">
    <location>
        <begin position="1"/>
        <end position="166"/>
    </location>
</feature>
<dbReference type="GO" id="GO:0051301">
    <property type="term" value="P:cell division"/>
    <property type="evidence" value="ECO:0007669"/>
    <property type="project" value="UniProtKB-KW"/>
</dbReference>
<sequence>IFIGRSNVGKSTLINAITNSKLARTSNTPGRTQLVNFFEMDSYRLVDLPGYGYAKVSYVKKLALSDMILEYLNERENLKLVFQVCDANILTQLDQEMATFLQAKFKEDHFIILNKIDKQNKSFFYNNRHKFINYLKIPFNQIIPIKNFCIVLPPPNVTGSLHLGHA</sequence>
<dbReference type="PANTHER" id="PTHR11649:SF13">
    <property type="entry name" value="ENGB-TYPE G DOMAIN-CONTAINING PROTEIN"/>
    <property type="match status" value="1"/>
</dbReference>
<dbReference type="InterPro" id="IPR027417">
    <property type="entry name" value="P-loop_NTPase"/>
</dbReference>
<keyword evidence="6" id="KW-0460">Magnesium</keyword>
<dbReference type="Ensembl" id="ENSGWIT00000037129.1">
    <property type="protein sequence ID" value="ENSGWIP00000034067.1"/>
    <property type="gene ID" value="ENSGWIG00000017598.1"/>
</dbReference>
<dbReference type="GO" id="GO:0005524">
    <property type="term" value="F:ATP binding"/>
    <property type="evidence" value="ECO:0007669"/>
    <property type="project" value="InterPro"/>
</dbReference>
<keyword evidence="4" id="KW-0479">Metal-binding</keyword>
<accession>A0A8C5GSG1</accession>
<dbReference type="HAMAP" id="MF_00321">
    <property type="entry name" value="GTPase_EngB"/>
    <property type="match status" value="1"/>
</dbReference>
<comment type="similarity">
    <text evidence="2">Belongs to the TRAFAC class TrmE-Era-EngA-EngB-Septin-like GTPase superfamily. EngB GTPase family.</text>
</comment>
<dbReference type="Pfam" id="PF01926">
    <property type="entry name" value="MMR_HSR1"/>
    <property type="match status" value="1"/>
</dbReference>
<evidence type="ECO:0000256" key="9">
    <source>
        <dbReference type="ARBA" id="ARBA00023306"/>
    </source>
</evidence>
<dbReference type="InterPro" id="IPR001412">
    <property type="entry name" value="aa-tRNA-synth_I_CS"/>
</dbReference>
<dbReference type="PROSITE" id="PS51706">
    <property type="entry name" value="G_ENGB"/>
    <property type="match status" value="1"/>
</dbReference>
<dbReference type="GO" id="GO:0046872">
    <property type="term" value="F:metal ion binding"/>
    <property type="evidence" value="ECO:0007669"/>
    <property type="project" value="UniProtKB-KW"/>
</dbReference>
<dbReference type="AlphaFoldDB" id="A0A8C5GSG1"/>
<reference evidence="11" key="1">
    <citation type="submission" date="2025-08" db="UniProtKB">
        <authorList>
            <consortium name="Ensembl"/>
        </authorList>
    </citation>
    <scope>IDENTIFICATION</scope>
</reference>
<evidence type="ECO:0000256" key="7">
    <source>
        <dbReference type="ARBA" id="ARBA00023134"/>
    </source>
</evidence>
<organism evidence="11 12">
    <name type="scientific">Gouania willdenowi</name>
    <name type="common">Blunt-snouted clingfish</name>
    <name type="synonym">Lepadogaster willdenowi</name>
    <dbReference type="NCBI Taxonomy" id="441366"/>
    <lineage>
        <taxon>Eukaryota</taxon>
        <taxon>Metazoa</taxon>
        <taxon>Chordata</taxon>
        <taxon>Craniata</taxon>
        <taxon>Vertebrata</taxon>
        <taxon>Euteleostomi</taxon>
        <taxon>Actinopterygii</taxon>
        <taxon>Neopterygii</taxon>
        <taxon>Teleostei</taxon>
        <taxon>Neoteleostei</taxon>
        <taxon>Acanthomorphata</taxon>
        <taxon>Ovalentaria</taxon>
        <taxon>Blenniimorphae</taxon>
        <taxon>Blenniiformes</taxon>
        <taxon>Gobiesocoidei</taxon>
        <taxon>Gobiesocidae</taxon>
        <taxon>Gobiesocinae</taxon>
        <taxon>Gouania</taxon>
    </lineage>
</organism>
<evidence type="ECO:0000256" key="6">
    <source>
        <dbReference type="ARBA" id="ARBA00022842"/>
    </source>
</evidence>
<dbReference type="GO" id="GO:0005525">
    <property type="term" value="F:GTP binding"/>
    <property type="evidence" value="ECO:0007669"/>
    <property type="project" value="UniProtKB-KW"/>
</dbReference>
<dbReference type="GO" id="GO:0004812">
    <property type="term" value="F:aminoacyl-tRNA ligase activity"/>
    <property type="evidence" value="ECO:0007669"/>
    <property type="project" value="InterPro"/>
</dbReference>
<dbReference type="NCBIfam" id="TIGR03598">
    <property type="entry name" value="GTPase_YsxC"/>
    <property type="match status" value="1"/>
</dbReference>
<keyword evidence="7" id="KW-0342">GTP-binding</keyword>
<dbReference type="GO" id="GO:0006418">
    <property type="term" value="P:tRNA aminoacylation for protein translation"/>
    <property type="evidence" value="ECO:0007669"/>
    <property type="project" value="InterPro"/>
</dbReference>
<evidence type="ECO:0000313" key="12">
    <source>
        <dbReference type="Proteomes" id="UP000694680"/>
    </source>
</evidence>
<keyword evidence="5" id="KW-0547">Nucleotide-binding</keyword>
<dbReference type="Proteomes" id="UP000694680">
    <property type="component" value="Unassembled WGS sequence"/>
</dbReference>
<keyword evidence="3" id="KW-0132">Cell division</keyword>
<dbReference type="SUPFAM" id="SSF52374">
    <property type="entry name" value="Nucleotidylyl transferase"/>
    <property type="match status" value="1"/>
</dbReference>